<keyword evidence="1" id="KW-0328">Glycosyltransferase</keyword>
<evidence type="ECO:0000256" key="1">
    <source>
        <dbReference type="ARBA" id="ARBA00022676"/>
    </source>
</evidence>
<organism evidence="3 4">
    <name type="scientific">Microterricola pindariensis</name>
    <dbReference type="NCBI Taxonomy" id="478010"/>
    <lineage>
        <taxon>Bacteria</taxon>
        <taxon>Bacillati</taxon>
        <taxon>Actinomycetota</taxon>
        <taxon>Actinomycetes</taxon>
        <taxon>Micrococcales</taxon>
        <taxon>Microbacteriaceae</taxon>
        <taxon>Microterricola</taxon>
    </lineage>
</organism>
<dbReference type="Pfam" id="PF03808">
    <property type="entry name" value="Glyco_tran_WecG"/>
    <property type="match status" value="1"/>
</dbReference>
<protein>
    <recommendedName>
        <fullName evidence="5">Glycosyltransferase</fullName>
    </recommendedName>
</protein>
<proteinExistence type="predicted"/>
<dbReference type="EMBL" id="MPZN01000007">
    <property type="protein sequence ID" value="PPL19883.1"/>
    <property type="molecule type" value="Genomic_DNA"/>
</dbReference>
<dbReference type="NCBIfam" id="TIGR00696">
    <property type="entry name" value="wecG_tagA_cpsF"/>
    <property type="match status" value="1"/>
</dbReference>
<keyword evidence="2" id="KW-0808">Transferase</keyword>
<dbReference type="CDD" id="cd06533">
    <property type="entry name" value="Glyco_transf_WecG_TagA"/>
    <property type="match status" value="1"/>
</dbReference>
<keyword evidence="4" id="KW-1185">Reference proteome</keyword>
<comment type="caution">
    <text evidence="3">The sequence shown here is derived from an EMBL/GenBank/DDBJ whole genome shotgun (WGS) entry which is preliminary data.</text>
</comment>
<sequence length="254" mass="27497">MSGFAQAERAHVLGVSIDPLSQDELVDAILAWTDPLTPRVATGVNAAVCNLAASNTEFAADLAEVELRYADGQSIVWAARLLGFRIPERVATTDLIYPLAARAAASGTRLFLFGGKPGVAERAAERLLTDAPGLLVECSDGYVSAAETEALIARINAYRPGILLVGLGDPLQQRWVAEHRRRLAVPAILTCGGLFDWTSGDNPRAPGWMLSAGLEWLWRLLIEPRRLGARYLLGNPAFLFRLARQMVSSRPGPR</sequence>
<dbReference type="InterPro" id="IPR004629">
    <property type="entry name" value="WecG_TagA_CpsF"/>
</dbReference>
<name>A0ABX5AZI6_9MICO</name>
<gene>
    <name evidence="3" type="ORF">GY24_03785</name>
</gene>
<accession>A0ABX5AZI6</accession>
<evidence type="ECO:0008006" key="5">
    <source>
        <dbReference type="Google" id="ProtNLM"/>
    </source>
</evidence>
<dbReference type="Proteomes" id="UP000237755">
    <property type="component" value="Unassembled WGS sequence"/>
</dbReference>
<dbReference type="PANTHER" id="PTHR34136:SF1">
    <property type="entry name" value="UDP-N-ACETYL-D-MANNOSAMINURONIC ACID TRANSFERASE"/>
    <property type="match status" value="1"/>
</dbReference>
<evidence type="ECO:0000313" key="3">
    <source>
        <dbReference type="EMBL" id="PPL19883.1"/>
    </source>
</evidence>
<reference evidence="3 4" key="1">
    <citation type="journal article" date="2008" name="Int. J. Syst. Evol. Microbiol.">
        <title>Leifsonia pindariensis sp. nov., isolated from the Pindari glacier of the Indian Himalayas, and emended description of the genus Leifsonia.</title>
        <authorList>
            <person name="Reddy G.S."/>
            <person name="Prabagaran S.R."/>
            <person name="Shivaji S."/>
        </authorList>
    </citation>
    <scope>NUCLEOTIDE SEQUENCE [LARGE SCALE GENOMIC DNA]</scope>
    <source>
        <strain evidence="3 4">PON 10</strain>
    </source>
</reference>
<evidence type="ECO:0000256" key="2">
    <source>
        <dbReference type="ARBA" id="ARBA00022679"/>
    </source>
</evidence>
<dbReference type="PANTHER" id="PTHR34136">
    <property type="match status" value="1"/>
</dbReference>
<dbReference type="RefSeq" id="WP_104474437.1">
    <property type="nucleotide sequence ID" value="NZ_MPZN01000007.1"/>
</dbReference>
<evidence type="ECO:0000313" key="4">
    <source>
        <dbReference type="Proteomes" id="UP000237755"/>
    </source>
</evidence>